<dbReference type="RefSeq" id="WP_162370179.1">
    <property type="nucleotide sequence ID" value="NZ_JAAEEH010000015.1"/>
</dbReference>
<evidence type="ECO:0000313" key="7">
    <source>
        <dbReference type="Proteomes" id="UP000461585"/>
    </source>
</evidence>
<dbReference type="PANTHER" id="PTHR45228:SF9">
    <property type="entry name" value="3'3'-CGAMP-SPECIFIC PHOSPHODIESTERASE 2"/>
    <property type="match status" value="1"/>
</dbReference>
<protein>
    <recommendedName>
        <fullName evidence="1">Stage 0 sporulation protein A homolog</fullName>
    </recommendedName>
</protein>
<dbReference type="SUPFAM" id="SSF109604">
    <property type="entry name" value="HD-domain/PDEase-like"/>
    <property type="match status" value="1"/>
</dbReference>
<keyword evidence="7" id="KW-1185">Reference proteome</keyword>
<organism evidence="6 7">
    <name type="scientific">Anaerotalea alkaliphila</name>
    <dbReference type="NCBI Taxonomy" id="2662126"/>
    <lineage>
        <taxon>Bacteria</taxon>
        <taxon>Bacillati</taxon>
        <taxon>Bacillota</taxon>
        <taxon>Clostridia</taxon>
        <taxon>Eubacteriales</taxon>
        <taxon>Anaerotalea</taxon>
    </lineage>
</organism>
<feature type="domain" description="Response regulatory" evidence="4">
    <location>
        <begin position="35"/>
        <end position="159"/>
    </location>
</feature>
<evidence type="ECO:0000313" key="6">
    <source>
        <dbReference type="EMBL" id="NDL67450.1"/>
    </source>
</evidence>
<dbReference type="Pfam" id="PF13487">
    <property type="entry name" value="HD_5"/>
    <property type="match status" value="1"/>
</dbReference>
<reference evidence="6 7" key="1">
    <citation type="submission" date="2020-01" db="EMBL/GenBank/DDBJ databases">
        <title>Anaeroalcalibacter tamaniensis gen. nov., sp. nov., moderately halophilic strictly anaerobic fermenter bacterium from mud volcano of Taman peninsula.</title>
        <authorList>
            <person name="Frolova A."/>
            <person name="Merkel A.Y."/>
            <person name="Slobodkin A.I."/>
        </authorList>
    </citation>
    <scope>NUCLEOTIDE SEQUENCE [LARGE SCALE GENOMIC DNA]</scope>
    <source>
        <strain evidence="6 7">F-3ap</strain>
    </source>
</reference>
<evidence type="ECO:0000256" key="1">
    <source>
        <dbReference type="ARBA" id="ARBA00018672"/>
    </source>
</evidence>
<dbReference type="SMART" id="SM00448">
    <property type="entry name" value="REC"/>
    <property type="match status" value="1"/>
</dbReference>
<dbReference type="SUPFAM" id="SSF52172">
    <property type="entry name" value="CheY-like"/>
    <property type="match status" value="1"/>
</dbReference>
<dbReference type="PROSITE" id="PS50110">
    <property type="entry name" value="RESPONSE_REGULATORY"/>
    <property type="match status" value="1"/>
</dbReference>
<comment type="function">
    <text evidence="2">May play the central regulatory role in sporulation. It may be an element of the effector pathway responsible for the activation of sporulation genes in response to nutritional stress. Spo0A may act in concert with spo0H (a sigma factor) to control the expression of some genes that are critical to the sporulation process.</text>
</comment>
<gene>
    <name evidence="6" type="ORF">GXN74_06805</name>
</gene>
<evidence type="ECO:0000259" key="5">
    <source>
        <dbReference type="PROSITE" id="PS51832"/>
    </source>
</evidence>
<dbReference type="GO" id="GO:0000160">
    <property type="term" value="P:phosphorelay signal transduction system"/>
    <property type="evidence" value="ECO:0007669"/>
    <property type="project" value="InterPro"/>
</dbReference>
<dbReference type="InterPro" id="IPR037522">
    <property type="entry name" value="HD_GYP_dom"/>
</dbReference>
<feature type="domain" description="HD-GYP" evidence="5">
    <location>
        <begin position="329"/>
        <end position="526"/>
    </location>
</feature>
<dbReference type="Pfam" id="PF11849">
    <property type="entry name" value="DUF3369"/>
    <property type="match status" value="1"/>
</dbReference>
<dbReference type="Gene3D" id="1.10.3210.10">
    <property type="entry name" value="Hypothetical protein af1432"/>
    <property type="match status" value="1"/>
</dbReference>
<dbReference type="InterPro" id="IPR021800">
    <property type="entry name" value="DUF3369"/>
</dbReference>
<evidence type="ECO:0000256" key="2">
    <source>
        <dbReference type="ARBA" id="ARBA00024867"/>
    </source>
</evidence>
<evidence type="ECO:0000256" key="3">
    <source>
        <dbReference type="PROSITE-ProRule" id="PRU00169"/>
    </source>
</evidence>
<dbReference type="SMART" id="SM00471">
    <property type="entry name" value="HDc"/>
    <property type="match status" value="1"/>
</dbReference>
<feature type="modified residue" description="4-aspartylphosphate" evidence="3">
    <location>
        <position position="90"/>
    </location>
</feature>
<dbReference type="InterPro" id="IPR003607">
    <property type="entry name" value="HD/PDEase_dom"/>
</dbReference>
<comment type="caution">
    <text evidence="6">The sequence shown here is derived from an EMBL/GenBank/DDBJ whole genome shotgun (WGS) entry which is preliminary data.</text>
</comment>
<dbReference type="InterPro" id="IPR011006">
    <property type="entry name" value="CheY-like_superfamily"/>
</dbReference>
<accession>A0A7X5HVJ2</accession>
<dbReference type="AlphaFoldDB" id="A0A7X5HVJ2"/>
<keyword evidence="3" id="KW-0597">Phosphoprotein</keyword>
<dbReference type="EMBL" id="JAAEEH010000015">
    <property type="protein sequence ID" value="NDL67450.1"/>
    <property type="molecule type" value="Genomic_DNA"/>
</dbReference>
<evidence type="ECO:0000259" key="4">
    <source>
        <dbReference type="PROSITE" id="PS50110"/>
    </source>
</evidence>
<dbReference type="PROSITE" id="PS51832">
    <property type="entry name" value="HD_GYP"/>
    <property type="match status" value="1"/>
</dbReference>
<name>A0A7X5HVJ2_9FIRM</name>
<dbReference type="InterPro" id="IPR052020">
    <property type="entry name" value="Cyclic_di-GMP/3'3'-cGAMP_PDE"/>
</dbReference>
<sequence>MDDDMEDKYRNNDYDFDFLQGDAPPQAEAARPDYKVILADDDAEVHHSTTLVLKRFTFEGAGITFVHAYNTRETLQAIDDHPDAAILLLDVVMDEKDSGLKIIRYIREERRNSLLRILLRTGQPGEAPEERIVVEYDINDYLLKTDTTVQRLFTSLYQAFRAYRDLVRIDNNRRGLEKILLHSSDLFVQKSFQDFFSSILQAITDLKSSTSTVCIAESPPEDMLAYVSNQEGCQIIAATGEFQPLLGRKLDDVEDLEFLRDFIRRKEYLGKPDLIEVGNGFLIWKDLGPGYSAFIFINNRLDLYDLDLVRIFLVNYTLALHGFVANQRIKETQFTLINTLGEAIESRSHETANHVKRTAELTAFIAEQLDYTDDAIQTLKIAATMHDVGKIGISDQVLTKPASLTEEEYERMKIHTIIGHKIFEHSRLPVLREAASICLNHHEWYDGTGYPNHLTRDSIPLSARIVALVDVMDSLAHRRYYKEAWPMDKVFAYIAEHKGTQFDPELVDIVLTHKDRIVELFEQYRD</sequence>
<dbReference type="Proteomes" id="UP000461585">
    <property type="component" value="Unassembled WGS sequence"/>
</dbReference>
<dbReference type="PANTHER" id="PTHR45228">
    <property type="entry name" value="CYCLIC DI-GMP PHOSPHODIESTERASE TM_0186-RELATED"/>
    <property type="match status" value="1"/>
</dbReference>
<dbReference type="Gene3D" id="3.40.50.2300">
    <property type="match status" value="1"/>
</dbReference>
<proteinExistence type="predicted"/>
<dbReference type="InterPro" id="IPR001789">
    <property type="entry name" value="Sig_transdc_resp-reg_receiver"/>
</dbReference>
<dbReference type="CDD" id="cd00077">
    <property type="entry name" value="HDc"/>
    <property type="match status" value="1"/>
</dbReference>